<evidence type="ECO:0000313" key="2">
    <source>
        <dbReference type="Proteomes" id="UP000827092"/>
    </source>
</evidence>
<keyword evidence="2" id="KW-1185">Reference proteome</keyword>
<protein>
    <submittedName>
        <fullName evidence="1">Uncharacterized protein</fullName>
    </submittedName>
</protein>
<gene>
    <name evidence="1" type="ORF">JTE90_017045</name>
</gene>
<accession>A0AAV6UN12</accession>
<dbReference type="AlphaFoldDB" id="A0AAV6UN12"/>
<organism evidence="1 2">
    <name type="scientific">Oedothorax gibbosus</name>
    <dbReference type="NCBI Taxonomy" id="931172"/>
    <lineage>
        <taxon>Eukaryota</taxon>
        <taxon>Metazoa</taxon>
        <taxon>Ecdysozoa</taxon>
        <taxon>Arthropoda</taxon>
        <taxon>Chelicerata</taxon>
        <taxon>Arachnida</taxon>
        <taxon>Araneae</taxon>
        <taxon>Araneomorphae</taxon>
        <taxon>Entelegynae</taxon>
        <taxon>Araneoidea</taxon>
        <taxon>Linyphiidae</taxon>
        <taxon>Erigoninae</taxon>
        <taxon>Oedothorax</taxon>
    </lineage>
</organism>
<sequence length="99" mass="11033">MSQYGMDSLLLYFGGRRLVQAHFLPKQHSSTKHTPLFNQFPTTRTNANDSVVGNHPSMKVGLLIIPTANIHQTPSWGSLGGVYCLCSYKNTQTRILGFH</sequence>
<dbReference type="Proteomes" id="UP000827092">
    <property type="component" value="Unassembled WGS sequence"/>
</dbReference>
<name>A0AAV6UN12_9ARAC</name>
<reference evidence="1 2" key="1">
    <citation type="journal article" date="2022" name="Nat. Ecol. Evol.">
        <title>A masculinizing supergene underlies an exaggerated male reproductive morph in a spider.</title>
        <authorList>
            <person name="Hendrickx F."/>
            <person name="De Corte Z."/>
            <person name="Sonet G."/>
            <person name="Van Belleghem S.M."/>
            <person name="Kostlbacher S."/>
            <person name="Vangestel C."/>
        </authorList>
    </citation>
    <scope>NUCLEOTIDE SEQUENCE [LARGE SCALE GENOMIC DNA]</scope>
    <source>
        <strain evidence="1">W744_W776</strain>
    </source>
</reference>
<comment type="caution">
    <text evidence="1">The sequence shown here is derived from an EMBL/GenBank/DDBJ whole genome shotgun (WGS) entry which is preliminary data.</text>
</comment>
<evidence type="ECO:0000313" key="1">
    <source>
        <dbReference type="EMBL" id="KAG8185021.1"/>
    </source>
</evidence>
<dbReference type="EMBL" id="JAFNEN010000349">
    <property type="protein sequence ID" value="KAG8185021.1"/>
    <property type="molecule type" value="Genomic_DNA"/>
</dbReference>
<proteinExistence type="predicted"/>